<dbReference type="GO" id="GO:0043843">
    <property type="term" value="F:ADP-specific glucokinase activity"/>
    <property type="evidence" value="ECO:0007669"/>
    <property type="project" value="TreeGrafter"/>
</dbReference>
<evidence type="ECO:0000313" key="6">
    <source>
        <dbReference type="WBParaSite" id="ACRNAN_scaffold5044.g30684.t1"/>
    </source>
</evidence>
<dbReference type="AlphaFoldDB" id="A0A914E1D4"/>
<reference evidence="6" key="1">
    <citation type="submission" date="2022-11" db="UniProtKB">
        <authorList>
            <consortium name="WormBaseParasite"/>
        </authorList>
    </citation>
    <scope>IDENTIFICATION</scope>
</reference>
<evidence type="ECO:0000256" key="2">
    <source>
        <dbReference type="ARBA" id="ARBA00022723"/>
    </source>
</evidence>
<dbReference type="Proteomes" id="UP000887540">
    <property type="component" value="Unplaced"/>
</dbReference>
<evidence type="ECO:0000256" key="4">
    <source>
        <dbReference type="ARBA" id="ARBA00022842"/>
    </source>
</evidence>
<keyword evidence="2" id="KW-0479">Metal-binding</keyword>
<dbReference type="PANTHER" id="PTHR21208:SF0">
    <property type="entry name" value="ADP-DEPENDENT GLUCOKINASE"/>
    <property type="match status" value="1"/>
</dbReference>
<keyword evidence="1" id="KW-0808">Transferase</keyword>
<organism evidence="5 6">
    <name type="scientific">Acrobeloides nanus</name>
    <dbReference type="NCBI Taxonomy" id="290746"/>
    <lineage>
        <taxon>Eukaryota</taxon>
        <taxon>Metazoa</taxon>
        <taxon>Ecdysozoa</taxon>
        <taxon>Nematoda</taxon>
        <taxon>Chromadorea</taxon>
        <taxon>Rhabditida</taxon>
        <taxon>Tylenchina</taxon>
        <taxon>Cephalobomorpha</taxon>
        <taxon>Cephaloboidea</taxon>
        <taxon>Cephalobidae</taxon>
        <taxon>Acrobeloides</taxon>
    </lineage>
</organism>
<proteinExistence type="predicted"/>
<protein>
    <submittedName>
        <fullName evidence="6">Uncharacterized protein</fullName>
    </submittedName>
</protein>
<dbReference type="PANTHER" id="PTHR21208">
    <property type="entry name" value="ADP-DEPENDENT GLUCOKINASE"/>
    <property type="match status" value="1"/>
</dbReference>
<keyword evidence="5" id="KW-1185">Reference proteome</keyword>
<keyword evidence="3" id="KW-0418">Kinase</keyword>
<name>A0A914E1D4_9BILA</name>
<keyword evidence="4" id="KW-0460">Magnesium</keyword>
<evidence type="ECO:0000256" key="3">
    <source>
        <dbReference type="ARBA" id="ARBA00022777"/>
    </source>
</evidence>
<dbReference type="GO" id="GO:0006006">
    <property type="term" value="P:glucose metabolic process"/>
    <property type="evidence" value="ECO:0007669"/>
    <property type="project" value="TreeGrafter"/>
</dbReference>
<sequence>MSSAKPLVDAQCGQANPLVQLSQNFSQNNAKLASGVERQLHAVMPSVATGDAMAQEYLARVARQTPAPASFNMQSLIRQLPQSSSASNLSQQWGKEFLKSRPKAPIENFSAQWTQQYISNSPSMNAAWAQAQTSGSSSMMELESAWNSATGQISGTSQGLASVLYDFEEEFFYALTYKNRMKLAKEMYIS</sequence>
<dbReference type="InterPro" id="IPR007666">
    <property type="entry name" value="ADP_PFK/GK"/>
</dbReference>
<dbReference type="WBParaSite" id="ACRNAN_scaffold5044.g30684.t1">
    <property type="protein sequence ID" value="ACRNAN_scaffold5044.g30684.t1"/>
    <property type="gene ID" value="ACRNAN_scaffold5044.g30684"/>
</dbReference>
<dbReference type="GO" id="GO:0046872">
    <property type="term" value="F:metal ion binding"/>
    <property type="evidence" value="ECO:0007669"/>
    <property type="project" value="UniProtKB-KW"/>
</dbReference>
<evidence type="ECO:0000256" key="1">
    <source>
        <dbReference type="ARBA" id="ARBA00022679"/>
    </source>
</evidence>
<dbReference type="GO" id="GO:0005783">
    <property type="term" value="C:endoplasmic reticulum"/>
    <property type="evidence" value="ECO:0007669"/>
    <property type="project" value="TreeGrafter"/>
</dbReference>
<accession>A0A914E1D4</accession>
<evidence type="ECO:0000313" key="5">
    <source>
        <dbReference type="Proteomes" id="UP000887540"/>
    </source>
</evidence>